<evidence type="ECO:0000256" key="4">
    <source>
        <dbReference type="ARBA" id="ARBA00022803"/>
    </source>
</evidence>
<sequence length="407" mass="47389">MVRRLSFIVTTIIVWHLCSFVTLAQNKKPEQMRWFPPSPLEMTTPDPLVRSSWKKQPLTTDELQQLKTALDELNQEAITTFQRGDKTAAFDIWNRELRLRRFLGSLAQVQALSRVGAIAWQENEREQVMYITQRLQEIEKQMLKEKSTDLQLWRSLGEAYQNVRIPKLAVGAYEQILTLVRQQKDVNTELATLNTLGELNLTWFDYSQAAKTYEELLNLAINRGDRNNELAYLQQLAYIYEQGKQPRQAINVLNKLAAIYNRNKNLTQVPALKIKIAENYQSLVRENPNVLQEAFNNYQEAYVIAWKLEQYVAASEALQKLIRLYRSQNQINEALQASRILLETETLATNLYGLMQTYDQMGEMYLEKKEEGKALAAFEKGLEIARQLKHQETYFSQKIETLSKKNL</sequence>
<protein>
    <recommendedName>
        <fullName evidence="10">TPR repeat-containing protein</fullName>
    </recommendedName>
</protein>
<comment type="caution">
    <text evidence="8">The sequence shown here is derived from an EMBL/GenBank/DDBJ whole genome shotgun (WGS) entry which is preliminary data.</text>
</comment>
<dbReference type="RefSeq" id="WP_193944043.1">
    <property type="nucleotide sequence ID" value="NZ_JADEWB010000192.1"/>
</dbReference>
<dbReference type="EMBL" id="JADEWB010000192">
    <property type="protein sequence ID" value="MBE9238619.1"/>
    <property type="molecule type" value="Genomic_DNA"/>
</dbReference>
<dbReference type="SMART" id="SM00028">
    <property type="entry name" value="TPR"/>
    <property type="match status" value="4"/>
</dbReference>
<reference evidence="8 9" key="1">
    <citation type="submission" date="2020-10" db="EMBL/GenBank/DDBJ databases">
        <authorList>
            <person name="Castelo-Branco R."/>
            <person name="Eusebio N."/>
            <person name="Adriana R."/>
            <person name="Vieira A."/>
            <person name="Brugerolle De Fraissinette N."/>
            <person name="Rezende De Castro R."/>
            <person name="Schneider M.P."/>
            <person name="Vasconcelos V."/>
            <person name="Leao P.N."/>
        </authorList>
    </citation>
    <scope>NUCLEOTIDE SEQUENCE [LARGE SCALE GENOMIC DNA]</scope>
    <source>
        <strain evidence="8 9">LEGE 00250</strain>
    </source>
</reference>
<keyword evidence="2" id="KW-0963">Cytoplasm</keyword>
<dbReference type="PROSITE" id="PS50005">
    <property type="entry name" value="TPR"/>
    <property type="match status" value="1"/>
</dbReference>
<dbReference type="Proteomes" id="UP000606776">
    <property type="component" value="Unassembled WGS sequence"/>
</dbReference>
<comment type="similarity">
    <text evidence="5">Belongs to the Rap family.</text>
</comment>
<organism evidence="8 9">
    <name type="scientific">Sphaerospermopsis aphanizomenoides LEGE 00250</name>
    <dbReference type="NCBI Taxonomy" id="2777972"/>
    <lineage>
        <taxon>Bacteria</taxon>
        <taxon>Bacillati</taxon>
        <taxon>Cyanobacteriota</taxon>
        <taxon>Cyanophyceae</taxon>
        <taxon>Nostocales</taxon>
        <taxon>Aphanizomenonaceae</taxon>
        <taxon>Sphaerospermopsis</taxon>
        <taxon>Sphaerospermopsis aphanizomenoides</taxon>
    </lineage>
</organism>
<evidence type="ECO:0000256" key="5">
    <source>
        <dbReference type="ARBA" id="ARBA00038253"/>
    </source>
</evidence>
<proteinExistence type="inferred from homology"/>
<keyword evidence="4 6" id="KW-0802">TPR repeat</keyword>
<dbReference type="InterPro" id="IPR011990">
    <property type="entry name" value="TPR-like_helical_dom_sf"/>
</dbReference>
<dbReference type="PANTHER" id="PTHR46630:SF1">
    <property type="entry name" value="TETRATRICOPEPTIDE REPEAT PROTEIN 29"/>
    <property type="match status" value="1"/>
</dbReference>
<dbReference type="InterPro" id="IPR019734">
    <property type="entry name" value="TPR_rpt"/>
</dbReference>
<evidence type="ECO:0000256" key="1">
    <source>
        <dbReference type="ARBA" id="ARBA00004496"/>
    </source>
</evidence>
<gene>
    <name evidence="8" type="ORF">IQ227_22005</name>
</gene>
<dbReference type="PANTHER" id="PTHR46630">
    <property type="entry name" value="TETRATRICOPEPTIDE REPEAT PROTEIN 29"/>
    <property type="match status" value="1"/>
</dbReference>
<evidence type="ECO:0000256" key="6">
    <source>
        <dbReference type="PROSITE-ProRule" id="PRU00339"/>
    </source>
</evidence>
<dbReference type="Gene3D" id="1.25.40.10">
    <property type="entry name" value="Tetratricopeptide repeat domain"/>
    <property type="match status" value="2"/>
</dbReference>
<accession>A0ABR9VJE7</accession>
<evidence type="ECO:0000313" key="8">
    <source>
        <dbReference type="EMBL" id="MBE9238619.1"/>
    </source>
</evidence>
<feature type="coiled-coil region" evidence="7">
    <location>
        <begin position="56"/>
        <end position="83"/>
    </location>
</feature>
<evidence type="ECO:0000256" key="7">
    <source>
        <dbReference type="SAM" id="Coils"/>
    </source>
</evidence>
<dbReference type="Pfam" id="PF13181">
    <property type="entry name" value="TPR_8"/>
    <property type="match status" value="1"/>
</dbReference>
<dbReference type="SUPFAM" id="SSF48452">
    <property type="entry name" value="TPR-like"/>
    <property type="match status" value="2"/>
</dbReference>
<evidence type="ECO:0000313" key="9">
    <source>
        <dbReference type="Proteomes" id="UP000606776"/>
    </source>
</evidence>
<dbReference type="InterPro" id="IPR051476">
    <property type="entry name" value="Bac_ResReg_Asp_Phosphatase"/>
</dbReference>
<evidence type="ECO:0000256" key="3">
    <source>
        <dbReference type="ARBA" id="ARBA00022737"/>
    </source>
</evidence>
<feature type="repeat" description="TPR" evidence="6">
    <location>
        <begin position="355"/>
        <end position="388"/>
    </location>
</feature>
<comment type="subcellular location">
    <subcellularLocation>
        <location evidence="1">Cytoplasm</location>
    </subcellularLocation>
</comment>
<name>A0ABR9VJE7_9CYAN</name>
<evidence type="ECO:0000256" key="2">
    <source>
        <dbReference type="ARBA" id="ARBA00022490"/>
    </source>
</evidence>
<evidence type="ECO:0008006" key="10">
    <source>
        <dbReference type="Google" id="ProtNLM"/>
    </source>
</evidence>
<keyword evidence="3" id="KW-0677">Repeat</keyword>
<keyword evidence="9" id="KW-1185">Reference proteome</keyword>
<keyword evidence="7" id="KW-0175">Coiled coil</keyword>